<organism evidence="2 3">
    <name type="scientific">Oldenlandia corymbosa var. corymbosa</name>
    <dbReference type="NCBI Taxonomy" id="529605"/>
    <lineage>
        <taxon>Eukaryota</taxon>
        <taxon>Viridiplantae</taxon>
        <taxon>Streptophyta</taxon>
        <taxon>Embryophyta</taxon>
        <taxon>Tracheophyta</taxon>
        <taxon>Spermatophyta</taxon>
        <taxon>Magnoliopsida</taxon>
        <taxon>eudicotyledons</taxon>
        <taxon>Gunneridae</taxon>
        <taxon>Pentapetalae</taxon>
        <taxon>asterids</taxon>
        <taxon>lamiids</taxon>
        <taxon>Gentianales</taxon>
        <taxon>Rubiaceae</taxon>
        <taxon>Rubioideae</taxon>
        <taxon>Spermacoceae</taxon>
        <taxon>Hedyotis-Oldenlandia complex</taxon>
        <taxon>Oldenlandia</taxon>
    </lineage>
</organism>
<dbReference type="Proteomes" id="UP001161247">
    <property type="component" value="Chromosome 9"/>
</dbReference>
<name>A0AAV1ECE4_OLDCO</name>
<sequence length="139" mass="15908">MATTVTRSQTSRAPPINENNPPPEKGLENNPPLIKGPEANRRADKELLFELQEHSFDEETEDNTWNDVSMIEMMQYVNATRSTFNQYRKYVAKGKAPLENASNHEGDPDRALHKAADQQHQVRKRKRTNPQVQGQETPL</sequence>
<accession>A0AAV1ECE4</accession>
<protein>
    <submittedName>
        <fullName evidence="2">OLC1v1018608C1</fullName>
    </submittedName>
</protein>
<feature type="region of interest" description="Disordered" evidence="1">
    <location>
        <begin position="95"/>
        <end position="139"/>
    </location>
</feature>
<evidence type="ECO:0000256" key="1">
    <source>
        <dbReference type="SAM" id="MobiDB-lite"/>
    </source>
</evidence>
<evidence type="ECO:0000313" key="2">
    <source>
        <dbReference type="EMBL" id="CAI9117257.1"/>
    </source>
</evidence>
<keyword evidence="3" id="KW-1185">Reference proteome</keyword>
<feature type="compositionally biased region" description="Basic and acidic residues" evidence="1">
    <location>
        <begin position="102"/>
        <end position="117"/>
    </location>
</feature>
<feature type="region of interest" description="Disordered" evidence="1">
    <location>
        <begin position="1"/>
        <end position="41"/>
    </location>
</feature>
<feature type="compositionally biased region" description="Polar residues" evidence="1">
    <location>
        <begin position="129"/>
        <end position="139"/>
    </location>
</feature>
<proteinExistence type="predicted"/>
<dbReference type="AlphaFoldDB" id="A0AAV1ECE4"/>
<dbReference type="EMBL" id="OX459126">
    <property type="protein sequence ID" value="CAI9117257.1"/>
    <property type="molecule type" value="Genomic_DNA"/>
</dbReference>
<reference evidence="2" key="1">
    <citation type="submission" date="2023-03" db="EMBL/GenBank/DDBJ databases">
        <authorList>
            <person name="Julca I."/>
        </authorList>
    </citation>
    <scope>NUCLEOTIDE SEQUENCE</scope>
</reference>
<evidence type="ECO:0000313" key="3">
    <source>
        <dbReference type="Proteomes" id="UP001161247"/>
    </source>
</evidence>
<feature type="compositionally biased region" description="Polar residues" evidence="1">
    <location>
        <begin position="1"/>
        <end position="12"/>
    </location>
</feature>
<gene>
    <name evidence="2" type="ORF">OLC1_LOCUS23348</name>
</gene>